<keyword evidence="3" id="KW-1185">Reference proteome</keyword>
<dbReference type="Proteomes" id="UP001066276">
    <property type="component" value="Chromosome 6"/>
</dbReference>
<feature type="region of interest" description="Disordered" evidence="1">
    <location>
        <begin position="26"/>
        <end position="89"/>
    </location>
</feature>
<evidence type="ECO:0000313" key="2">
    <source>
        <dbReference type="EMBL" id="KAJ1138995.1"/>
    </source>
</evidence>
<evidence type="ECO:0000313" key="3">
    <source>
        <dbReference type="Proteomes" id="UP001066276"/>
    </source>
</evidence>
<comment type="caution">
    <text evidence="2">The sequence shown here is derived from an EMBL/GenBank/DDBJ whole genome shotgun (WGS) entry which is preliminary data.</text>
</comment>
<organism evidence="2 3">
    <name type="scientific">Pleurodeles waltl</name>
    <name type="common">Iberian ribbed newt</name>
    <dbReference type="NCBI Taxonomy" id="8319"/>
    <lineage>
        <taxon>Eukaryota</taxon>
        <taxon>Metazoa</taxon>
        <taxon>Chordata</taxon>
        <taxon>Craniata</taxon>
        <taxon>Vertebrata</taxon>
        <taxon>Euteleostomi</taxon>
        <taxon>Amphibia</taxon>
        <taxon>Batrachia</taxon>
        <taxon>Caudata</taxon>
        <taxon>Salamandroidea</taxon>
        <taxon>Salamandridae</taxon>
        <taxon>Pleurodelinae</taxon>
        <taxon>Pleurodeles</taxon>
    </lineage>
</organism>
<name>A0AAV7QL01_PLEWA</name>
<dbReference type="EMBL" id="JANPWB010000010">
    <property type="protein sequence ID" value="KAJ1138995.1"/>
    <property type="molecule type" value="Genomic_DNA"/>
</dbReference>
<proteinExistence type="predicted"/>
<accession>A0AAV7QL01</accession>
<protein>
    <submittedName>
        <fullName evidence="2">Uncharacterized protein</fullName>
    </submittedName>
</protein>
<feature type="compositionally biased region" description="Basic and acidic residues" evidence="1">
    <location>
        <begin position="72"/>
        <end position="89"/>
    </location>
</feature>
<sequence>MLITYQGQTKEYSDPYNLESFLNDLEEDDSGVERKSTPSVTTPDSSSDTPLESYDPGQWETVPRKWTSGSKFKTEKGLQQRDKSRLLQK</sequence>
<dbReference type="AlphaFoldDB" id="A0AAV7QL01"/>
<evidence type="ECO:0000256" key="1">
    <source>
        <dbReference type="SAM" id="MobiDB-lite"/>
    </source>
</evidence>
<gene>
    <name evidence="2" type="ORF">NDU88_005374</name>
</gene>
<feature type="compositionally biased region" description="Low complexity" evidence="1">
    <location>
        <begin position="37"/>
        <end position="50"/>
    </location>
</feature>
<reference evidence="2" key="1">
    <citation type="journal article" date="2022" name="bioRxiv">
        <title>Sequencing and chromosome-scale assembly of the giantPleurodeles waltlgenome.</title>
        <authorList>
            <person name="Brown T."/>
            <person name="Elewa A."/>
            <person name="Iarovenko S."/>
            <person name="Subramanian E."/>
            <person name="Araus A.J."/>
            <person name="Petzold A."/>
            <person name="Susuki M."/>
            <person name="Suzuki K.-i.T."/>
            <person name="Hayashi T."/>
            <person name="Toyoda A."/>
            <person name="Oliveira C."/>
            <person name="Osipova E."/>
            <person name="Leigh N.D."/>
            <person name="Simon A."/>
            <person name="Yun M.H."/>
        </authorList>
    </citation>
    <scope>NUCLEOTIDE SEQUENCE</scope>
    <source>
        <strain evidence="2">20211129_DDA</strain>
        <tissue evidence="2">Liver</tissue>
    </source>
</reference>